<dbReference type="AlphaFoldDB" id="A0AAD2CPT1"/>
<keyword evidence="4" id="KW-0808">Transferase</keyword>
<dbReference type="InterPro" id="IPR015813">
    <property type="entry name" value="Pyrv/PenolPyrv_kinase-like_dom"/>
</dbReference>
<dbReference type="PANTHER" id="PTHR20881">
    <property type="entry name" value="3-METHYL-2-OXOBUTANOATE HYDROXYMETHYLTRANSFERASE"/>
    <property type="match status" value="1"/>
</dbReference>
<evidence type="ECO:0000256" key="4">
    <source>
        <dbReference type="ARBA" id="ARBA00022679"/>
    </source>
</evidence>
<sequence length="380" mass="41456">MSRYLSRFGSRLSHGVGGNSFLTSSTRTTTTTTTTTMTMTMTMTRSHPQKIYTRQFAAKVSALSLNAKKRKGNKISMVTAYDYPSAVHVARAGIDMILVGDSVAMVELGHETTQQMEVDHMLHHCKAVKHGLEFVKSGSMLVGDMPFGTYEYEDTDIALRNAYRFVKEGGCDAVKLEGGSEARAKTARRIVDGGVAVMGHVGLTPQAISVIGGFRAQGRTAVRARALLDDALRMQDAGCFAVVLECIPANVAAAITETLEIPTIGIGAGGGTSGQVLVFHDMLGMLSHPQHDQFVPKFCKKYAQVGHAIQDGLKEFKEDVESGVFPGEEYSPYTMTEEEEVLFESLLQKDAEERRRQHEAAAKKLSQADEYEALKLYGDK</sequence>
<comment type="similarity">
    <text evidence="2">Belongs to the PanB family.</text>
</comment>
<evidence type="ECO:0000313" key="6">
    <source>
        <dbReference type="EMBL" id="CAJ1942318.1"/>
    </source>
</evidence>
<proteinExistence type="inferred from homology"/>
<evidence type="ECO:0000256" key="1">
    <source>
        <dbReference type="ARBA" id="ARBA00005033"/>
    </source>
</evidence>
<dbReference type="EC" id="2.1.2.11" evidence="3"/>
<evidence type="ECO:0000313" key="7">
    <source>
        <dbReference type="Proteomes" id="UP001295423"/>
    </source>
</evidence>
<comment type="pathway">
    <text evidence="1">Cofactor biosynthesis; (R)-pantothenate biosynthesis; (R)-pantoate from 3-methyl-2-oxobutanoate: step 1/2.</text>
</comment>
<dbReference type="CDD" id="cd06557">
    <property type="entry name" value="KPHMT-like"/>
    <property type="match status" value="1"/>
</dbReference>
<keyword evidence="7" id="KW-1185">Reference proteome</keyword>
<dbReference type="EMBL" id="CAKOGP040001112">
    <property type="protein sequence ID" value="CAJ1942318.1"/>
    <property type="molecule type" value="Genomic_DNA"/>
</dbReference>
<dbReference type="NCBIfam" id="TIGR00222">
    <property type="entry name" value="panB"/>
    <property type="match status" value="1"/>
</dbReference>
<name>A0AAD2CPT1_9STRA</name>
<accession>A0AAD2CPT1</accession>
<dbReference type="FunFam" id="3.20.20.60:FF:000003">
    <property type="entry name" value="3-methyl-2-oxobutanoate hydroxymethyltransferase"/>
    <property type="match status" value="1"/>
</dbReference>
<comment type="catalytic activity">
    <reaction evidence="5">
        <text>(6R)-5,10-methylene-5,6,7,8-tetrahydrofolate + 3-methyl-2-oxobutanoate + H2O = 2-dehydropantoate + (6S)-5,6,7,8-tetrahydrofolate</text>
        <dbReference type="Rhea" id="RHEA:11824"/>
        <dbReference type="ChEBI" id="CHEBI:11561"/>
        <dbReference type="ChEBI" id="CHEBI:11851"/>
        <dbReference type="ChEBI" id="CHEBI:15377"/>
        <dbReference type="ChEBI" id="CHEBI:15636"/>
        <dbReference type="ChEBI" id="CHEBI:57453"/>
        <dbReference type="EC" id="2.1.2.11"/>
    </reaction>
</comment>
<evidence type="ECO:0000256" key="2">
    <source>
        <dbReference type="ARBA" id="ARBA00008676"/>
    </source>
</evidence>
<dbReference type="InterPro" id="IPR040442">
    <property type="entry name" value="Pyrv_kinase-like_dom_sf"/>
</dbReference>
<dbReference type="Proteomes" id="UP001295423">
    <property type="component" value="Unassembled WGS sequence"/>
</dbReference>
<dbReference type="HAMAP" id="MF_00156">
    <property type="entry name" value="PanB"/>
    <property type="match status" value="1"/>
</dbReference>
<dbReference type="GO" id="GO:0003864">
    <property type="term" value="F:3-methyl-2-oxobutanoate hydroxymethyltransferase activity"/>
    <property type="evidence" value="ECO:0007669"/>
    <property type="project" value="UniProtKB-EC"/>
</dbReference>
<dbReference type="Gene3D" id="3.20.20.60">
    <property type="entry name" value="Phosphoenolpyruvate-binding domains"/>
    <property type="match status" value="1"/>
</dbReference>
<protein>
    <recommendedName>
        <fullName evidence="3">3-methyl-2-oxobutanoate hydroxymethyltransferase</fullName>
        <ecNumber evidence="3">2.1.2.11</ecNumber>
    </recommendedName>
</protein>
<comment type="caution">
    <text evidence="6">The sequence shown here is derived from an EMBL/GenBank/DDBJ whole genome shotgun (WGS) entry which is preliminary data.</text>
</comment>
<reference evidence="6" key="1">
    <citation type="submission" date="2023-08" db="EMBL/GenBank/DDBJ databases">
        <authorList>
            <person name="Audoor S."/>
            <person name="Bilcke G."/>
        </authorList>
    </citation>
    <scope>NUCLEOTIDE SEQUENCE</scope>
</reference>
<dbReference type="InterPro" id="IPR003700">
    <property type="entry name" value="Pantoate_hydroxy_MeTrfase"/>
</dbReference>
<dbReference type="GO" id="GO:0005739">
    <property type="term" value="C:mitochondrion"/>
    <property type="evidence" value="ECO:0007669"/>
    <property type="project" value="TreeGrafter"/>
</dbReference>
<dbReference type="SUPFAM" id="SSF51621">
    <property type="entry name" value="Phosphoenolpyruvate/pyruvate domain"/>
    <property type="match status" value="1"/>
</dbReference>
<organism evidence="6 7">
    <name type="scientific">Cylindrotheca closterium</name>
    <dbReference type="NCBI Taxonomy" id="2856"/>
    <lineage>
        <taxon>Eukaryota</taxon>
        <taxon>Sar</taxon>
        <taxon>Stramenopiles</taxon>
        <taxon>Ochrophyta</taxon>
        <taxon>Bacillariophyta</taxon>
        <taxon>Bacillariophyceae</taxon>
        <taxon>Bacillariophycidae</taxon>
        <taxon>Bacillariales</taxon>
        <taxon>Bacillariaceae</taxon>
        <taxon>Cylindrotheca</taxon>
    </lineage>
</organism>
<dbReference type="GO" id="GO:0000287">
    <property type="term" value="F:magnesium ion binding"/>
    <property type="evidence" value="ECO:0007669"/>
    <property type="project" value="TreeGrafter"/>
</dbReference>
<dbReference type="GO" id="GO:0015940">
    <property type="term" value="P:pantothenate biosynthetic process"/>
    <property type="evidence" value="ECO:0007669"/>
    <property type="project" value="InterPro"/>
</dbReference>
<gene>
    <name evidence="6" type="ORF">CYCCA115_LOCUS7887</name>
</gene>
<evidence type="ECO:0000256" key="3">
    <source>
        <dbReference type="ARBA" id="ARBA00012618"/>
    </source>
</evidence>
<dbReference type="NCBIfam" id="NF001452">
    <property type="entry name" value="PRK00311.1"/>
    <property type="match status" value="1"/>
</dbReference>
<evidence type="ECO:0000256" key="5">
    <source>
        <dbReference type="ARBA" id="ARBA00049172"/>
    </source>
</evidence>
<dbReference type="Pfam" id="PF02548">
    <property type="entry name" value="Pantoate_transf"/>
    <property type="match status" value="1"/>
</dbReference>
<dbReference type="PANTHER" id="PTHR20881:SF0">
    <property type="entry name" value="3-METHYL-2-OXOBUTANOATE HYDROXYMETHYLTRANSFERASE"/>
    <property type="match status" value="1"/>
</dbReference>